<keyword evidence="2" id="KW-0121">Carboxypeptidase</keyword>
<keyword evidence="3" id="KW-0472">Membrane</keyword>
<dbReference type="InterPro" id="IPR001460">
    <property type="entry name" value="PCN-bd_Tpept"/>
</dbReference>
<evidence type="ECO:0000313" key="7">
    <source>
        <dbReference type="EMBL" id="PZO87097.1"/>
    </source>
</evidence>
<evidence type="ECO:0000259" key="5">
    <source>
        <dbReference type="Pfam" id="PF00905"/>
    </source>
</evidence>
<name>A0A2W5A157_9BACT</name>
<feature type="region of interest" description="Disordered" evidence="4">
    <location>
        <begin position="464"/>
        <end position="483"/>
    </location>
</feature>
<dbReference type="Pfam" id="PF00905">
    <property type="entry name" value="Transpeptidase"/>
    <property type="match status" value="1"/>
</dbReference>
<dbReference type="AlphaFoldDB" id="A0A2W5A157"/>
<sequence length="579" mass="63745">MNPFNRSNINFTGQKRSALDMARGRLVFLSLFFILCYIVVAARVFDLTIIQGEMKKNEETVSYLEAEPQAQKKHQRADILDRNGVILARSLKTASLYADPLVITDPKTVAKDLSKVFPDLSYGDLLKKLQEKKRFVWIKRNITPDDQYKILYLGHPGLSFEEENRRIYPQGNLVSHIVGYTSVDGKGLSGMEAGFDKLLSKSDEPLTSTIDVRVQHALRREIAGAMKKFSGIAGAGAVMDINTGEMLAAVSLPDFDPHEVNAKNKDALFNRLTLGVFEPGSTFKLFTTAAAIEHGAKMDTTYDARTPVKIGRFSISDYHAERRILTLPEVFMHSSNIGSIKMAQAVGTDDFKNFLSDLGLMKAPQIEIPEVGAPLVPSPWHEVNTMTASFGHGIAVSPLQLVTASASIMNGGILVRPTLVMESGKDNAKSKSDVRVVSEKTAHRMRQLMRLVVTDGTARKADVPGYNVGGKTGTADKTSGKGYDRDKRRASFMAFFPAEAPRYAVYIMIDEPKGIKESYGYATAGWVAVPAVKNVIESMIAIEGLRPQENDELGGTLTAYVKTREQIAKERQVAAFSDH</sequence>
<dbReference type="PANTHER" id="PTHR30627:SF1">
    <property type="entry name" value="PEPTIDOGLYCAN D,D-TRANSPEPTIDASE FTSI"/>
    <property type="match status" value="1"/>
</dbReference>
<dbReference type="GO" id="GO:0071555">
    <property type="term" value="P:cell wall organization"/>
    <property type="evidence" value="ECO:0007669"/>
    <property type="project" value="TreeGrafter"/>
</dbReference>
<evidence type="ECO:0000256" key="3">
    <source>
        <dbReference type="ARBA" id="ARBA00023136"/>
    </source>
</evidence>
<evidence type="ECO:0000313" key="8">
    <source>
        <dbReference type="Proteomes" id="UP000249557"/>
    </source>
</evidence>
<feature type="domain" description="Penicillin-binding protein dimerisation" evidence="6">
    <location>
        <begin position="75"/>
        <end position="183"/>
    </location>
</feature>
<reference evidence="7 8" key="1">
    <citation type="submission" date="2017-08" db="EMBL/GenBank/DDBJ databases">
        <title>Infants hospitalized years apart are colonized by the same room-sourced microbial strains.</title>
        <authorList>
            <person name="Brooks B."/>
            <person name="Olm M.R."/>
            <person name="Firek B.A."/>
            <person name="Baker R."/>
            <person name="Thomas B.C."/>
            <person name="Morowitz M.J."/>
            <person name="Banfield J.F."/>
        </authorList>
    </citation>
    <scope>NUCLEOTIDE SEQUENCE [LARGE SCALE GENOMIC DNA]</scope>
    <source>
        <strain evidence="7">S2_018_000_R2_104</strain>
    </source>
</reference>
<dbReference type="Gene3D" id="3.90.1310.10">
    <property type="entry name" value="Penicillin-binding protein 2a (Domain 2)"/>
    <property type="match status" value="1"/>
</dbReference>
<proteinExistence type="predicted"/>
<evidence type="ECO:0000256" key="2">
    <source>
        <dbReference type="ARBA" id="ARBA00022645"/>
    </source>
</evidence>
<gene>
    <name evidence="7" type="ORF">DI626_04775</name>
</gene>
<dbReference type="SUPFAM" id="SSF56601">
    <property type="entry name" value="beta-lactamase/transpeptidase-like"/>
    <property type="match status" value="1"/>
</dbReference>
<dbReference type="Proteomes" id="UP000249557">
    <property type="component" value="Unassembled WGS sequence"/>
</dbReference>
<dbReference type="InterPro" id="IPR050515">
    <property type="entry name" value="Beta-lactam/transpept"/>
</dbReference>
<organism evidence="7 8">
    <name type="scientific">Micavibrio aeruginosavorus</name>
    <dbReference type="NCBI Taxonomy" id="349221"/>
    <lineage>
        <taxon>Bacteria</taxon>
        <taxon>Pseudomonadati</taxon>
        <taxon>Bdellovibrionota</taxon>
        <taxon>Bdellovibrionia</taxon>
        <taxon>Bdellovibrionales</taxon>
        <taxon>Pseudobdellovibrionaceae</taxon>
        <taxon>Micavibrio</taxon>
    </lineage>
</organism>
<dbReference type="InterPro" id="IPR012338">
    <property type="entry name" value="Beta-lactam/transpept-like"/>
</dbReference>
<comment type="subcellular location">
    <subcellularLocation>
        <location evidence="1">Membrane</location>
    </subcellularLocation>
</comment>
<dbReference type="GO" id="GO:0005886">
    <property type="term" value="C:plasma membrane"/>
    <property type="evidence" value="ECO:0007669"/>
    <property type="project" value="TreeGrafter"/>
</dbReference>
<feature type="domain" description="Penicillin-binding protein transpeptidase" evidence="5">
    <location>
        <begin position="235"/>
        <end position="525"/>
    </location>
</feature>
<dbReference type="InterPro" id="IPR005311">
    <property type="entry name" value="PBP_dimer"/>
</dbReference>
<accession>A0A2W5A157</accession>
<protein>
    <submittedName>
        <fullName evidence="7">Penicillin-binding protein 2</fullName>
    </submittedName>
</protein>
<evidence type="ECO:0000256" key="1">
    <source>
        <dbReference type="ARBA" id="ARBA00004370"/>
    </source>
</evidence>
<evidence type="ECO:0000259" key="6">
    <source>
        <dbReference type="Pfam" id="PF03717"/>
    </source>
</evidence>
<dbReference type="InterPro" id="IPR036138">
    <property type="entry name" value="PBP_dimer_sf"/>
</dbReference>
<keyword evidence="2" id="KW-0378">Hydrolase</keyword>
<dbReference type="PANTHER" id="PTHR30627">
    <property type="entry name" value="PEPTIDOGLYCAN D,D-TRANSPEPTIDASE"/>
    <property type="match status" value="1"/>
</dbReference>
<comment type="caution">
    <text evidence="7">The sequence shown here is derived from an EMBL/GenBank/DDBJ whole genome shotgun (WGS) entry which is preliminary data.</text>
</comment>
<dbReference type="Gene3D" id="3.30.450.330">
    <property type="match status" value="1"/>
</dbReference>
<dbReference type="GO" id="GO:0008658">
    <property type="term" value="F:penicillin binding"/>
    <property type="evidence" value="ECO:0007669"/>
    <property type="project" value="InterPro"/>
</dbReference>
<dbReference type="EMBL" id="QFNK01000073">
    <property type="protein sequence ID" value="PZO87097.1"/>
    <property type="molecule type" value="Genomic_DNA"/>
</dbReference>
<keyword evidence="2" id="KW-0645">Protease</keyword>
<dbReference type="Gene3D" id="3.40.710.10">
    <property type="entry name" value="DD-peptidase/beta-lactamase superfamily"/>
    <property type="match status" value="1"/>
</dbReference>
<dbReference type="Pfam" id="PF03717">
    <property type="entry name" value="PBP_dimer"/>
    <property type="match status" value="1"/>
</dbReference>
<evidence type="ECO:0000256" key="4">
    <source>
        <dbReference type="SAM" id="MobiDB-lite"/>
    </source>
</evidence>
<dbReference type="SUPFAM" id="SSF56519">
    <property type="entry name" value="Penicillin binding protein dimerisation domain"/>
    <property type="match status" value="1"/>
</dbReference>
<dbReference type="GO" id="GO:0004180">
    <property type="term" value="F:carboxypeptidase activity"/>
    <property type="evidence" value="ECO:0007669"/>
    <property type="project" value="UniProtKB-KW"/>
</dbReference>